<dbReference type="Gene3D" id="2.30.30.30">
    <property type="match status" value="1"/>
</dbReference>
<evidence type="ECO:0000256" key="1">
    <source>
        <dbReference type="ARBA" id="ARBA00022980"/>
    </source>
</evidence>
<dbReference type="GO" id="GO:0005840">
    <property type="term" value="C:ribosome"/>
    <property type="evidence" value="ECO:0007669"/>
    <property type="project" value="UniProtKB-KW"/>
</dbReference>
<gene>
    <name evidence="3" type="ORF">I5677_10080</name>
</gene>
<dbReference type="EMBL" id="JAEAGR010000009">
    <property type="protein sequence ID" value="MBH1941240.1"/>
    <property type="molecule type" value="Genomic_DNA"/>
</dbReference>
<evidence type="ECO:0000256" key="2">
    <source>
        <dbReference type="ARBA" id="ARBA00023274"/>
    </source>
</evidence>
<dbReference type="RefSeq" id="WP_197661457.1">
    <property type="nucleotide sequence ID" value="NZ_JAEAGR010000009.1"/>
</dbReference>
<evidence type="ECO:0000313" key="3">
    <source>
        <dbReference type="EMBL" id="MBH1941240.1"/>
    </source>
</evidence>
<reference evidence="3" key="1">
    <citation type="submission" date="2020-12" db="EMBL/GenBank/DDBJ databases">
        <title>M. sibirica DSM 26468T genome.</title>
        <authorList>
            <person name="Thieme N."/>
            <person name="Rettenmaier R."/>
            <person name="Zverlov V."/>
            <person name="Liebl W."/>
        </authorList>
    </citation>
    <scope>NUCLEOTIDE SEQUENCE</scope>
    <source>
        <strain evidence="3">DSM 26468</strain>
    </source>
</reference>
<dbReference type="InterPro" id="IPR008991">
    <property type="entry name" value="Translation_prot_SH3-like_sf"/>
</dbReference>
<proteinExistence type="predicted"/>
<dbReference type="AlphaFoldDB" id="A0A8J7H9Y4"/>
<dbReference type="Proteomes" id="UP000623269">
    <property type="component" value="Unassembled WGS sequence"/>
</dbReference>
<dbReference type="CDD" id="cd06088">
    <property type="entry name" value="KOW_RPL14"/>
    <property type="match status" value="1"/>
</dbReference>
<evidence type="ECO:0000313" key="4">
    <source>
        <dbReference type="Proteomes" id="UP000623269"/>
    </source>
</evidence>
<keyword evidence="2" id="KW-0687">Ribonucleoprotein</keyword>
<keyword evidence="1" id="KW-0689">Ribosomal protein</keyword>
<organism evidence="3 4">
    <name type="scientific">Mobilitalea sibirica</name>
    <dbReference type="NCBI Taxonomy" id="1462919"/>
    <lineage>
        <taxon>Bacteria</taxon>
        <taxon>Bacillati</taxon>
        <taxon>Bacillota</taxon>
        <taxon>Clostridia</taxon>
        <taxon>Lachnospirales</taxon>
        <taxon>Lachnospiraceae</taxon>
        <taxon>Mobilitalea</taxon>
    </lineage>
</organism>
<dbReference type="SUPFAM" id="SSF50104">
    <property type="entry name" value="Translation proteins SH3-like domain"/>
    <property type="match status" value="1"/>
</dbReference>
<dbReference type="InterPro" id="IPR041985">
    <property type="entry name" value="Ribosomal_eL14_KOW"/>
</dbReference>
<comment type="caution">
    <text evidence="3">The sequence shown here is derived from an EMBL/GenBank/DDBJ whole genome shotgun (WGS) entry which is preliminary data.</text>
</comment>
<name>A0A8J7H9Y4_9FIRM</name>
<dbReference type="InterPro" id="IPR014722">
    <property type="entry name" value="Rib_uL2_dom2"/>
</dbReference>
<keyword evidence="4" id="KW-1185">Reference proteome</keyword>
<sequence>MKDFIIGAFVLSKAGRDSGKCYVIFHIENEYVYLVDGKFRMIDRPKKKKKKHVEMFSYINQDLVDKVNSKTVKNEEIKRGIKLMQNVNSSKEVE</sequence>
<protein>
    <submittedName>
        <fullName evidence="3">KOW domain-containing RNA-binding protein</fullName>
    </submittedName>
</protein>
<dbReference type="GO" id="GO:1990904">
    <property type="term" value="C:ribonucleoprotein complex"/>
    <property type="evidence" value="ECO:0007669"/>
    <property type="project" value="UniProtKB-KW"/>
</dbReference>
<accession>A0A8J7H9Y4</accession>